<dbReference type="EMBL" id="BMLZ01000045">
    <property type="protein sequence ID" value="GGP30973.1"/>
    <property type="molecule type" value="Genomic_DNA"/>
</dbReference>
<dbReference type="AlphaFoldDB" id="A0AAV4KAX9"/>
<accession>A0AAV4KAX9</accession>
<reference evidence="4" key="3">
    <citation type="journal article" date="2019" name="Int. J. Syst. Evol. Microbiol.">
        <title>The Global Catalogue of Microorganisms (GCM) 10K type strain sequencing project: providing services to taxonomists for standard genome sequencing and annotation.</title>
        <authorList>
            <consortium name="The Broad Institute Genomics Platform"/>
            <consortium name="The Broad Institute Genome Sequencing Center for Infectious Disease"/>
            <person name="Wu L."/>
            <person name="Ma J."/>
        </authorList>
    </citation>
    <scope>NUCLEOTIDE SEQUENCE [LARGE SCALE GENOMIC DNA]</scope>
    <source>
        <strain evidence="4">CGMCC 1.8884</strain>
    </source>
</reference>
<dbReference type="EMBL" id="BMMA01000051">
    <property type="protein sequence ID" value="GGI93338.1"/>
    <property type="molecule type" value="Genomic_DNA"/>
</dbReference>
<reference evidence="2" key="4">
    <citation type="submission" date="2023-08" db="EMBL/GenBank/DDBJ databases">
        <authorList>
            <person name="Sun Q."/>
            <person name="Zhou Y."/>
        </authorList>
    </citation>
    <scope>NUCLEOTIDE SEQUENCE</scope>
    <source>
        <strain evidence="3">CGMCC 1.8884</strain>
        <strain evidence="2">CGMCC 1.8885</strain>
    </source>
</reference>
<dbReference type="EMBL" id="BMMA01000020">
    <property type="protein sequence ID" value="GGI86161.1"/>
    <property type="molecule type" value="Genomic_DNA"/>
</dbReference>
<comment type="caution">
    <text evidence="2">The sequence shown here is derived from an EMBL/GenBank/DDBJ whole genome shotgun (WGS) entry which is preliminary data.</text>
</comment>
<evidence type="ECO:0000313" key="4">
    <source>
        <dbReference type="Proteomes" id="UP000630135"/>
    </source>
</evidence>
<dbReference type="Proteomes" id="UP000630135">
    <property type="component" value="Unassembled WGS sequence"/>
</dbReference>
<reference evidence="2" key="2">
    <citation type="journal article" date="2014" name="Int. J. Syst. Evol. Microbiol.">
        <title>Complete genome sequence of Corynebacterium casei LMG S-19264T (=DSM 44701T), isolated from a smear-ripened cheese.</title>
        <authorList>
            <consortium name="US DOE Joint Genome Institute (JGI-PGF)"/>
            <person name="Walter F."/>
            <person name="Albersmeier A."/>
            <person name="Kalinowski J."/>
            <person name="Ruckert C."/>
        </authorList>
    </citation>
    <scope>NUCLEOTIDE SEQUENCE</scope>
    <source>
        <strain evidence="2">CGMCC 1.8885</strain>
    </source>
</reference>
<sequence length="49" mass="5720">MLKLRLQKKKRHLTSELIEELLYRWAVAADSDNGLALPKLQLKLDRVFG</sequence>
<evidence type="ECO:0000313" key="3">
    <source>
        <dbReference type="EMBL" id="GGP30973.1"/>
    </source>
</evidence>
<dbReference type="Proteomes" id="UP000652720">
    <property type="component" value="Unassembled WGS sequence"/>
</dbReference>
<reference evidence="3" key="1">
    <citation type="journal article" date="2014" name="Int. J. Syst. Evol. Microbiol.">
        <title>Complete genome of a new Firmicutes species belonging to the dominant human colonic microbiota ('Ruminococcus bicirculans') reveals two chromosomes and a selective capacity to utilize plant glucans.</title>
        <authorList>
            <consortium name="NISC Comparative Sequencing Program"/>
            <person name="Wegmann U."/>
            <person name="Louis P."/>
            <person name="Goesmann A."/>
            <person name="Henrissat B."/>
            <person name="Duncan S.H."/>
            <person name="Flint H.J."/>
        </authorList>
    </citation>
    <scope>NUCLEOTIDE SEQUENCE</scope>
    <source>
        <strain evidence="3">CGMCC 1.8884</strain>
    </source>
</reference>
<protein>
    <submittedName>
        <fullName evidence="2">Uncharacterized protein</fullName>
    </submittedName>
</protein>
<name>A0AAV4KAX9_9DEIO</name>
<evidence type="ECO:0000313" key="2">
    <source>
        <dbReference type="EMBL" id="GGI93338.1"/>
    </source>
</evidence>
<keyword evidence="4" id="KW-1185">Reference proteome</keyword>
<evidence type="ECO:0000313" key="1">
    <source>
        <dbReference type="EMBL" id="GGI86161.1"/>
    </source>
</evidence>
<dbReference type="RefSeq" id="WP_188741347.1">
    <property type="nucleotide sequence ID" value="NZ_BMLZ01000045.1"/>
</dbReference>
<evidence type="ECO:0000313" key="5">
    <source>
        <dbReference type="Proteomes" id="UP000652720"/>
    </source>
</evidence>
<gene>
    <name evidence="3" type="ORF">GCM10008021_26240</name>
    <name evidence="1" type="ORF">GCM10010914_20680</name>
    <name evidence="2" type="ORF">GCM10010914_29890</name>
</gene>
<proteinExistence type="predicted"/>
<organism evidence="2 5">
    <name type="scientific">Deinococcus wulumuqiensis</name>
    <dbReference type="NCBI Taxonomy" id="980427"/>
    <lineage>
        <taxon>Bacteria</taxon>
        <taxon>Thermotogati</taxon>
        <taxon>Deinococcota</taxon>
        <taxon>Deinococci</taxon>
        <taxon>Deinococcales</taxon>
        <taxon>Deinococcaceae</taxon>
        <taxon>Deinococcus</taxon>
    </lineage>
</organism>